<evidence type="ECO:0000259" key="8">
    <source>
        <dbReference type="Pfam" id="PF00590"/>
    </source>
</evidence>
<evidence type="ECO:0000256" key="2">
    <source>
        <dbReference type="ARBA" id="ARBA00005879"/>
    </source>
</evidence>
<dbReference type="Gene3D" id="3.40.1010.10">
    <property type="entry name" value="Cobalt-precorrin-4 Transmethylase, Domain 1"/>
    <property type="match status" value="1"/>
</dbReference>
<feature type="domain" description="Tetrapyrrole methylase" evidence="8">
    <location>
        <begin position="12"/>
        <end position="224"/>
    </location>
</feature>
<comment type="pathway">
    <text evidence="1">Cofactor biosynthesis; adenosylcobalamin biosynthesis.</text>
</comment>
<keyword evidence="6" id="KW-0949">S-adenosyl-L-methionine</keyword>
<evidence type="ECO:0000256" key="6">
    <source>
        <dbReference type="ARBA" id="ARBA00022691"/>
    </source>
</evidence>
<evidence type="ECO:0000256" key="1">
    <source>
        <dbReference type="ARBA" id="ARBA00004953"/>
    </source>
</evidence>
<dbReference type="PANTHER" id="PTHR43467">
    <property type="entry name" value="COBALT-PRECORRIN-2 C(20)-METHYLTRANSFERASE"/>
    <property type="match status" value="1"/>
</dbReference>
<dbReference type="InterPro" id="IPR006364">
    <property type="entry name" value="CobI/CbiL/CobIJ_dom"/>
</dbReference>
<dbReference type="EC" id="2.1.1.130" evidence="9"/>
<dbReference type="GO" id="GO:0032259">
    <property type="term" value="P:methylation"/>
    <property type="evidence" value="ECO:0007669"/>
    <property type="project" value="UniProtKB-KW"/>
</dbReference>
<evidence type="ECO:0000256" key="5">
    <source>
        <dbReference type="ARBA" id="ARBA00022679"/>
    </source>
</evidence>
<dbReference type="UniPathway" id="UPA00148"/>
<accession>A0A6M8HMT2</accession>
<dbReference type="GO" id="GO:0009236">
    <property type="term" value="P:cobalamin biosynthetic process"/>
    <property type="evidence" value="ECO:0007669"/>
    <property type="project" value="UniProtKB-UniRule"/>
</dbReference>
<keyword evidence="5 9" id="KW-0808">Transferase</keyword>
<dbReference type="NCBIfam" id="NF004647">
    <property type="entry name" value="PRK05990.1"/>
    <property type="match status" value="1"/>
</dbReference>
<dbReference type="PIRSF" id="PIRSF036427">
    <property type="entry name" value="Precrrn-2_mtase"/>
    <property type="match status" value="1"/>
</dbReference>
<dbReference type="Proteomes" id="UP000500767">
    <property type="component" value="Chromosome"/>
</dbReference>
<protein>
    <submittedName>
        <fullName evidence="9">Precorrin-2 C(20)-methyltransferase</fullName>
        <ecNumber evidence="9">2.1.1.130</ecNumber>
    </submittedName>
</protein>
<proteinExistence type="inferred from homology"/>
<dbReference type="RefSeq" id="WP_171834633.1">
    <property type="nucleotide sequence ID" value="NZ_CP053708.1"/>
</dbReference>
<dbReference type="KEGG" id="lck:HN018_05925"/>
<keyword evidence="10" id="KW-1185">Reference proteome</keyword>
<dbReference type="CDD" id="cd11645">
    <property type="entry name" value="Precorrin_2_C20_MT"/>
    <property type="match status" value="1"/>
</dbReference>
<reference evidence="9 10" key="1">
    <citation type="journal article" date="2014" name="World J. Microbiol. Biotechnol.">
        <title>Biodiversity and physiological characteristics of Antarctic and Arctic lichens-associated bacteria.</title>
        <authorList>
            <person name="Lee Y.M."/>
            <person name="Kim E.H."/>
            <person name="Lee H.K."/>
            <person name="Hong S.G."/>
        </authorList>
    </citation>
    <scope>NUCLEOTIDE SEQUENCE [LARGE SCALE GENOMIC DNA]</scope>
    <source>
        <strain evidence="9 10">PAMC 26569</strain>
    </source>
</reference>
<dbReference type="GO" id="GO:0030788">
    <property type="term" value="F:precorrin-2 C20-methyltransferase activity"/>
    <property type="evidence" value="ECO:0007669"/>
    <property type="project" value="UniProtKB-EC"/>
</dbReference>
<evidence type="ECO:0000256" key="7">
    <source>
        <dbReference type="PIRNR" id="PIRNR036427"/>
    </source>
</evidence>
<dbReference type="SUPFAM" id="SSF53790">
    <property type="entry name" value="Tetrapyrrole methylase"/>
    <property type="match status" value="1"/>
</dbReference>
<organism evidence="9 10">
    <name type="scientific">Lichenicola cladoniae</name>
    <dbReference type="NCBI Taxonomy" id="1484109"/>
    <lineage>
        <taxon>Bacteria</taxon>
        <taxon>Pseudomonadati</taxon>
        <taxon>Pseudomonadota</taxon>
        <taxon>Alphaproteobacteria</taxon>
        <taxon>Acetobacterales</taxon>
        <taxon>Acetobacteraceae</taxon>
        <taxon>Lichenicola</taxon>
    </lineage>
</organism>
<dbReference type="AlphaFoldDB" id="A0A6M8HMT2"/>
<name>A0A6M8HMT2_9PROT</name>
<dbReference type="Gene3D" id="3.30.950.10">
    <property type="entry name" value="Methyltransferase, Cobalt-precorrin-4 Transmethylase, Domain 2"/>
    <property type="match status" value="1"/>
</dbReference>
<evidence type="ECO:0000313" key="9">
    <source>
        <dbReference type="EMBL" id="QKE89645.1"/>
    </source>
</evidence>
<dbReference type="EMBL" id="CP053708">
    <property type="protein sequence ID" value="QKE89645.1"/>
    <property type="molecule type" value="Genomic_DNA"/>
</dbReference>
<dbReference type="InterPro" id="IPR035996">
    <property type="entry name" value="4pyrrol_Methylase_sf"/>
</dbReference>
<dbReference type="InterPro" id="IPR014776">
    <property type="entry name" value="4pyrrole_Mease_sub2"/>
</dbReference>
<comment type="similarity">
    <text evidence="2 7">Belongs to the precorrin methyltransferase family.</text>
</comment>
<dbReference type="Pfam" id="PF00590">
    <property type="entry name" value="TP_methylase"/>
    <property type="match status" value="1"/>
</dbReference>
<evidence type="ECO:0000313" key="10">
    <source>
        <dbReference type="Proteomes" id="UP000500767"/>
    </source>
</evidence>
<dbReference type="NCBIfam" id="TIGR01467">
    <property type="entry name" value="cobI_cbiL"/>
    <property type="match status" value="1"/>
</dbReference>
<dbReference type="InterPro" id="IPR000878">
    <property type="entry name" value="4pyrrol_Mease"/>
</dbReference>
<evidence type="ECO:0000256" key="3">
    <source>
        <dbReference type="ARBA" id="ARBA00022573"/>
    </source>
</evidence>
<keyword evidence="3" id="KW-0169">Cobalamin biosynthesis</keyword>
<dbReference type="InterPro" id="IPR012382">
    <property type="entry name" value="CobI/CbiL"/>
</dbReference>
<evidence type="ECO:0000256" key="4">
    <source>
        <dbReference type="ARBA" id="ARBA00022603"/>
    </source>
</evidence>
<dbReference type="InterPro" id="IPR014777">
    <property type="entry name" value="4pyrrole_Mease_sub1"/>
</dbReference>
<keyword evidence="4 9" id="KW-0489">Methyltransferase</keyword>
<dbReference type="PANTHER" id="PTHR43467:SF2">
    <property type="entry name" value="COBALT-PRECORRIN-2 C(20)-METHYLTRANSFERASE"/>
    <property type="match status" value="1"/>
</dbReference>
<gene>
    <name evidence="9" type="ORF">HN018_05925</name>
</gene>
<sequence length="246" mass="27217">MLKTPKVGTLRTIGMGPGDPELLTLKAARLIVMTPVIAYFAKRGRVGHARSIADQLLSEEAIELRFEYPFTTELSVDDPRYLADMGSFYEDCAGRVASYLDAGQDVALLCEGDPFFYGSSMYVFDRLRADYPHETVPGITGMSGCWTAADLPIAHGDDILCVLPGTLDEDRLTERLQACDAAVIMKVGRNLPKIQRALRRAGLEDRATYVERGTQADQRVMPMTGMEGETAPYFSMVLVQGRQRPR</sequence>